<feature type="region of interest" description="Disordered" evidence="1">
    <location>
        <begin position="162"/>
        <end position="190"/>
    </location>
</feature>
<feature type="compositionally biased region" description="Low complexity" evidence="1">
    <location>
        <begin position="180"/>
        <end position="190"/>
    </location>
</feature>
<gene>
    <name evidence="2" type="ORF">G6F50_014360</name>
</gene>
<accession>A0A9P6Y697</accession>
<evidence type="ECO:0000313" key="2">
    <source>
        <dbReference type="EMBL" id="KAG1540470.1"/>
    </source>
</evidence>
<reference evidence="2 3" key="1">
    <citation type="journal article" date="2020" name="Microb. Genom.">
        <title>Genetic diversity of clinical and environmental Mucorales isolates obtained from an investigation of mucormycosis cases among solid organ transplant recipients.</title>
        <authorList>
            <person name="Nguyen M.H."/>
            <person name="Kaul D."/>
            <person name="Muto C."/>
            <person name="Cheng S.J."/>
            <person name="Richter R.A."/>
            <person name="Bruno V.M."/>
            <person name="Liu G."/>
            <person name="Beyhan S."/>
            <person name="Sundermann A.J."/>
            <person name="Mounaud S."/>
            <person name="Pasculle A.W."/>
            <person name="Nierman W.C."/>
            <person name="Driscoll E."/>
            <person name="Cumbie R."/>
            <person name="Clancy C.J."/>
            <person name="Dupont C.L."/>
        </authorList>
    </citation>
    <scope>NUCLEOTIDE SEQUENCE [LARGE SCALE GENOMIC DNA]</scope>
    <source>
        <strain evidence="2 3">GL24</strain>
    </source>
</reference>
<name>A0A9P6Y697_9FUNG</name>
<comment type="caution">
    <text evidence="2">The sequence shown here is derived from an EMBL/GenBank/DDBJ whole genome shotgun (WGS) entry which is preliminary data.</text>
</comment>
<keyword evidence="3" id="KW-1185">Reference proteome</keyword>
<organism evidence="2 3">
    <name type="scientific">Rhizopus delemar</name>
    <dbReference type="NCBI Taxonomy" id="936053"/>
    <lineage>
        <taxon>Eukaryota</taxon>
        <taxon>Fungi</taxon>
        <taxon>Fungi incertae sedis</taxon>
        <taxon>Mucoromycota</taxon>
        <taxon>Mucoromycotina</taxon>
        <taxon>Mucoromycetes</taxon>
        <taxon>Mucorales</taxon>
        <taxon>Mucorineae</taxon>
        <taxon>Rhizopodaceae</taxon>
        <taxon>Rhizopus</taxon>
    </lineage>
</organism>
<proteinExistence type="predicted"/>
<protein>
    <submittedName>
        <fullName evidence="2">Uncharacterized protein</fullName>
    </submittedName>
</protein>
<dbReference type="EMBL" id="JAANIU010006733">
    <property type="protein sequence ID" value="KAG1540470.1"/>
    <property type="molecule type" value="Genomic_DNA"/>
</dbReference>
<dbReference type="AlphaFoldDB" id="A0A9P6Y697"/>
<sequence>MISCVSRPLLAQALQHGIVLPRRWQPRQNAIAGRQQPLVADRLQQVIHRALLEGVDGVLIVGGPEHHLGTRAQLGQRARHFDATDAGHADVEEGDVRLLLGQLLQRRGAVFAFGHQLQLRPQAAQLLPQRLPQQFLVVSDQCFKRHGCAPCPTAAGSWARRRRWGSWRRAPRRPAHRRSGAGARAGSSGRCRCRWCPGRSQGHRRPRSR</sequence>
<feature type="compositionally biased region" description="Basic residues" evidence="1">
    <location>
        <begin position="162"/>
        <end position="179"/>
    </location>
</feature>
<evidence type="ECO:0000256" key="1">
    <source>
        <dbReference type="SAM" id="MobiDB-lite"/>
    </source>
</evidence>
<dbReference type="Proteomes" id="UP000740926">
    <property type="component" value="Unassembled WGS sequence"/>
</dbReference>
<evidence type="ECO:0000313" key="3">
    <source>
        <dbReference type="Proteomes" id="UP000740926"/>
    </source>
</evidence>